<accession>A0AAV7KQZ8</accession>
<organism evidence="2 3">
    <name type="scientific">Pleurodeles waltl</name>
    <name type="common">Iberian ribbed newt</name>
    <dbReference type="NCBI Taxonomy" id="8319"/>
    <lineage>
        <taxon>Eukaryota</taxon>
        <taxon>Metazoa</taxon>
        <taxon>Chordata</taxon>
        <taxon>Craniata</taxon>
        <taxon>Vertebrata</taxon>
        <taxon>Euteleostomi</taxon>
        <taxon>Amphibia</taxon>
        <taxon>Batrachia</taxon>
        <taxon>Caudata</taxon>
        <taxon>Salamandroidea</taxon>
        <taxon>Salamandridae</taxon>
        <taxon>Pleurodelinae</taxon>
        <taxon>Pleurodeles</taxon>
    </lineage>
</organism>
<evidence type="ECO:0000313" key="2">
    <source>
        <dbReference type="EMBL" id="KAJ1081861.1"/>
    </source>
</evidence>
<evidence type="ECO:0000313" key="3">
    <source>
        <dbReference type="Proteomes" id="UP001066276"/>
    </source>
</evidence>
<keyword evidence="3" id="KW-1185">Reference proteome</keyword>
<name>A0AAV7KQZ8_PLEWA</name>
<protein>
    <submittedName>
        <fullName evidence="2">Uncharacterized protein</fullName>
    </submittedName>
</protein>
<dbReference type="Proteomes" id="UP001066276">
    <property type="component" value="Chromosome 12"/>
</dbReference>
<dbReference type="EMBL" id="JANPWB010000016">
    <property type="protein sequence ID" value="KAJ1081861.1"/>
    <property type="molecule type" value="Genomic_DNA"/>
</dbReference>
<dbReference type="AlphaFoldDB" id="A0AAV7KQZ8"/>
<reference evidence="2" key="1">
    <citation type="journal article" date="2022" name="bioRxiv">
        <title>Sequencing and chromosome-scale assembly of the giantPleurodeles waltlgenome.</title>
        <authorList>
            <person name="Brown T."/>
            <person name="Elewa A."/>
            <person name="Iarovenko S."/>
            <person name="Subramanian E."/>
            <person name="Araus A.J."/>
            <person name="Petzold A."/>
            <person name="Susuki M."/>
            <person name="Suzuki K.-i.T."/>
            <person name="Hayashi T."/>
            <person name="Toyoda A."/>
            <person name="Oliveira C."/>
            <person name="Osipova E."/>
            <person name="Leigh N.D."/>
            <person name="Simon A."/>
            <person name="Yun M.H."/>
        </authorList>
    </citation>
    <scope>NUCLEOTIDE SEQUENCE</scope>
    <source>
        <strain evidence="2">20211129_DDA</strain>
        <tissue evidence="2">Liver</tissue>
    </source>
</reference>
<feature type="region of interest" description="Disordered" evidence="1">
    <location>
        <begin position="1"/>
        <end position="28"/>
    </location>
</feature>
<sequence length="121" mass="12867">MHIPLPRPQQLSTAMDMRKGTLLGPGGRAYQPLRADARPALPSPQPTSDGLCWVRMPQSETRWTCVAAGGGTRAPLNLLCVPASRDALDSAAGDGTRTPLNLLCTPASWDALDLCGCWGRD</sequence>
<gene>
    <name evidence="2" type="ORF">NDU88_002034</name>
</gene>
<comment type="caution">
    <text evidence="2">The sequence shown here is derived from an EMBL/GenBank/DDBJ whole genome shotgun (WGS) entry which is preliminary data.</text>
</comment>
<proteinExistence type="predicted"/>
<evidence type="ECO:0000256" key="1">
    <source>
        <dbReference type="SAM" id="MobiDB-lite"/>
    </source>
</evidence>